<evidence type="ECO:0000313" key="6">
    <source>
        <dbReference type="Proteomes" id="UP001055712"/>
    </source>
</evidence>
<organism evidence="5 6">
    <name type="scientific">Chlorella vulgaris</name>
    <name type="common">Green alga</name>
    <dbReference type="NCBI Taxonomy" id="3077"/>
    <lineage>
        <taxon>Eukaryota</taxon>
        <taxon>Viridiplantae</taxon>
        <taxon>Chlorophyta</taxon>
        <taxon>core chlorophytes</taxon>
        <taxon>Trebouxiophyceae</taxon>
        <taxon>Chlorellales</taxon>
        <taxon>Chlorellaceae</taxon>
        <taxon>Chlorella clade</taxon>
        <taxon>Chlorella</taxon>
    </lineage>
</organism>
<protein>
    <recommendedName>
        <fullName evidence="3">Patatin</fullName>
        <ecNumber evidence="3">3.1.1.-</ecNumber>
    </recommendedName>
</protein>
<comment type="domain">
    <text evidence="3">The nitrogen atoms of the two glycine residues in the GGXR motif define the oxyanion hole, and stabilize the oxyanion that forms during the nucleophilic attack by the catalytic serine during substrate cleavage.</text>
</comment>
<dbReference type="EMBL" id="SIDB01000005">
    <property type="protein sequence ID" value="KAI3432529.1"/>
    <property type="molecule type" value="Genomic_DNA"/>
</dbReference>
<name>A0A9D4TR81_CHLVU</name>
<feature type="domain" description="PNPLA" evidence="4">
    <location>
        <begin position="1"/>
        <end position="227"/>
    </location>
</feature>
<dbReference type="GO" id="GO:0016042">
    <property type="term" value="P:lipid catabolic process"/>
    <property type="evidence" value="ECO:0007669"/>
    <property type="project" value="UniProtKB-KW"/>
</dbReference>
<dbReference type="Gene3D" id="3.40.1090.10">
    <property type="entry name" value="Cytosolic phospholipase A2 catalytic domain"/>
    <property type="match status" value="1"/>
</dbReference>
<reference evidence="5" key="2">
    <citation type="submission" date="2020-11" db="EMBL/GenBank/DDBJ databases">
        <authorList>
            <person name="Cecchin M."/>
            <person name="Marcolungo L."/>
            <person name="Rossato M."/>
            <person name="Girolomoni L."/>
            <person name="Cosentino E."/>
            <person name="Cuine S."/>
            <person name="Li-Beisson Y."/>
            <person name="Delledonne M."/>
            <person name="Ballottari M."/>
        </authorList>
    </citation>
    <scope>NUCLEOTIDE SEQUENCE</scope>
    <source>
        <strain evidence="5">211/11P</strain>
        <tissue evidence="5">Whole cell</tissue>
    </source>
</reference>
<sequence length="310" mass="34099">MVVDAYVCWHAQLVTEDQVSAATLSPAGFKAVCDVVGHMSDIPFSKPSMFAAAFNSHMPRLRSVADEHYDYSKMDEKLLQYKMGAFMFMHLPDRADDNDATRRDLRASLETLCSHGYYPDFDFARLFTEYGLDSGRSIDSLTGALLPADVTFRQVLEDFDTRLVVVATNLSSRKSEYFGPDTHPDMQVALAIRMSCSIPLYFKAVHYQGSWYVDGSVTNNLACEWAQRNGCSKVLGVSLKPRATTIKTLESFLGSIVEAATSAQEPGSAHVLELDASGVSSFNFGASRSTLLGLFSSGAQQASAYLKKRL</sequence>
<dbReference type="PROSITE" id="PS51635">
    <property type="entry name" value="PNPLA"/>
    <property type="match status" value="1"/>
</dbReference>
<dbReference type="Proteomes" id="UP001055712">
    <property type="component" value="Unassembled WGS sequence"/>
</dbReference>
<reference evidence="5" key="1">
    <citation type="journal article" date="2019" name="Plant J.">
        <title>Chlorella vulgaris genome assembly and annotation reveals the molecular basis for metabolic acclimation to high light conditions.</title>
        <authorList>
            <person name="Cecchin M."/>
            <person name="Marcolungo L."/>
            <person name="Rossato M."/>
            <person name="Girolomoni L."/>
            <person name="Cosentino E."/>
            <person name="Cuine S."/>
            <person name="Li-Beisson Y."/>
            <person name="Delledonne M."/>
            <person name="Ballottari M."/>
        </authorList>
    </citation>
    <scope>NUCLEOTIDE SEQUENCE</scope>
    <source>
        <strain evidence="5">211/11P</strain>
    </source>
</reference>
<gene>
    <name evidence="5" type="ORF">D9Q98_004078</name>
</gene>
<keyword evidence="3" id="KW-0442">Lipid degradation</keyword>
<dbReference type="PANTHER" id="PTHR46394">
    <property type="entry name" value="ANNEXIN"/>
    <property type="match status" value="1"/>
</dbReference>
<comment type="similarity">
    <text evidence="3">Belongs to the patatin family.</text>
</comment>
<accession>A0A9D4TR81</accession>
<dbReference type="InterPro" id="IPR002641">
    <property type="entry name" value="PNPLA_dom"/>
</dbReference>
<evidence type="ECO:0000259" key="4">
    <source>
        <dbReference type="PROSITE" id="PS51635"/>
    </source>
</evidence>
<comment type="caution">
    <text evidence="2">Lacks conserved residue(s) required for the propagation of feature annotation.</text>
</comment>
<dbReference type="InterPro" id="IPR052580">
    <property type="entry name" value="Lipid_Hydrolase"/>
</dbReference>
<dbReference type="EC" id="3.1.1.-" evidence="3"/>
<dbReference type="InterPro" id="IPR016035">
    <property type="entry name" value="Acyl_Trfase/lysoPLipase"/>
</dbReference>
<keyword evidence="3" id="KW-0378">Hydrolase</keyword>
<evidence type="ECO:0000256" key="3">
    <source>
        <dbReference type="RuleBase" id="RU361262"/>
    </source>
</evidence>
<evidence type="ECO:0000256" key="2">
    <source>
        <dbReference type="PROSITE-ProRule" id="PRU01161"/>
    </source>
</evidence>
<dbReference type="AlphaFoldDB" id="A0A9D4TR81"/>
<comment type="caution">
    <text evidence="5">The sequence shown here is derived from an EMBL/GenBank/DDBJ whole genome shotgun (WGS) entry which is preliminary data.</text>
</comment>
<evidence type="ECO:0000256" key="1">
    <source>
        <dbReference type="ARBA" id="ARBA00023098"/>
    </source>
</evidence>
<keyword evidence="1 3" id="KW-0443">Lipid metabolism</keyword>
<dbReference type="GO" id="GO:0016787">
    <property type="term" value="F:hydrolase activity"/>
    <property type="evidence" value="ECO:0007669"/>
    <property type="project" value="UniProtKB-KW"/>
</dbReference>
<proteinExistence type="inferred from homology"/>
<dbReference type="OrthoDB" id="412240at2759"/>
<keyword evidence="6" id="KW-1185">Reference proteome</keyword>
<dbReference type="PANTHER" id="PTHR46394:SF1">
    <property type="entry name" value="PNPLA DOMAIN-CONTAINING PROTEIN"/>
    <property type="match status" value="1"/>
</dbReference>
<evidence type="ECO:0000313" key="5">
    <source>
        <dbReference type="EMBL" id="KAI3432529.1"/>
    </source>
</evidence>
<dbReference type="Pfam" id="PF01734">
    <property type="entry name" value="Patatin"/>
    <property type="match status" value="1"/>
</dbReference>
<dbReference type="SUPFAM" id="SSF52151">
    <property type="entry name" value="FabD/lysophospholipase-like"/>
    <property type="match status" value="1"/>
</dbReference>
<comment type="function">
    <text evidence="3">Lipolytic acyl hydrolase (LAH).</text>
</comment>